<evidence type="ECO:0000259" key="7">
    <source>
        <dbReference type="PROSITE" id="PS50126"/>
    </source>
</evidence>
<dbReference type="FunFam" id="2.40.50.140:FF:000016">
    <property type="entry name" value="30S ribosomal protein S1"/>
    <property type="match status" value="1"/>
</dbReference>
<dbReference type="InterPro" id="IPR050437">
    <property type="entry name" value="Ribos_protein_bS1-like"/>
</dbReference>
<dbReference type="RefSeq" id="WP_133597974.1">
    <property type="nucleotide sequence ID" value="NZ_SNYL01000010.1"/>
</dbReference>
<sequence>MSESFAALFEESLKRAEMRPGEVITAEVVRIEHNHVVVNAGLKSEAYVPISEFKNDQGELEVQVGDFVSVAVEAVENGYGDTILSRDKAKRLASWMALEKALESGEFVTGTTGMKVKGGLKVMVNGISAFLPGSLVDSRPTKDLTPYENKTMEFKVIKLDRKRNNVVLSRRAVVEASMGEERAKLLETLKEGAIVTGVVKNITEYGAFVDLGGIDGLLHITDMAWRRVRHPSEVVQAGQEVTAKVLKFDAEKQRVSLGLKQMGDDPWLGVARRYPAGTRMFGKVTNIADYGAFVELEPGIEGLVHVSEMDWTNKNVAPSKVVSLGDEVEVMVLEIDEDKRRISLGMKQCKPNPWHEFAETTKRGDRVKGPIKSITDFGVFVGLAAGIDGLVHLSDLSWNEPGEVAVRNFKKGQEVEAVVLGVDVERERISLGIKQLDADPFTTFVSINDKGATVTGKVKSVDAKGAEIDLGDDIVGYLRASEISRDRVEDARNVLKEGDEVTAVIINIDRKTRNIQLSIKAKDMAEQQEAMASLSQNAGNAGTTSLGALLRAKLDSNNG</sequence>
<keyword evidence="3 6" id="KW-0694">RNA-binding</keyword>
<dbReference type="CDD" id="cd05687">
    <property type="entry name" value="S1_RPS1_repeat_ec1_hs1"/>
    <property type="match status" value="1"/>
</dbReference>
<organism evidence="8 9">
    <name type="scientific">Tepidicella xavieri</name>
    <dbReference type="NCBI Taxonomy" id="360241"/>
    <lineage>
        <taxon>Bacteria</taxon>
        <taxon>Pseudomonadati</taxon>
        <taxon>Pseudomonadota</taxon>
        <taxon>Betaproteobacteria</taxon>
        <taxon>Burkholderiales</taxon>
        <taxon>Tepidicella</taxon>
    </lineage>
</organism>
<dbReference type="OrthoDB" id="9804077at2"/>
<dbReference type="FunFam" id="2.40.50.140:FF:000018">
    <property type="entry name" value="30S ribosomal protein S1"/>
    <property type="match status" value="1"/>
</dbReference>
<feature type="domain" description="S1 motif" evidence="7">
    <location>
        <begin position="192"/>
        <end position="260"/>
    </location>
</feature>
<dbReference type="InterPro" id="IPR003029">
    <property type="entry name" value="S1_domain"/>
</dbReference>
<keyword evidence="5 6" id="KW-0687">Ribonucleoprotein</keyword>
<comment type="similarity">
    <text evidence="1 6">Belongs to the bacterial ribosomal protein bS1 family.</text>
</comment>
<dbReference type="FunFam" id="2.40.50.140:FF:000011">
    <property type="entry name" value="30S ribosomal protein S1"/>
    <property type="match status" value="1"/>
</dbReference>
<gene>
    <name evidence="8" type="ORF">DFR43_11061</name>
</gene>
<evidence type="ECO:0000256" key="1">
    <source>
        <dbReference type="ARBA" id="ARBA00006767"/>
    </source>
</evidence>
<dbReference type="GO" id="GO:0006412">
    <property type="term" value="P:translation"/>
    <property type="evidence" value="ECO:0007669"/>
    <property type="project" value="InterPro"/>
</dbReference>
<dbReference type="InterPro" id="IPR012340">
    <property type="entry name" value="NA-bd_OB-fold"/>
</dbReference>
<dbReference type="GO" id="GO:0003735">
    <property type="term" value="F:structural constituent of ribosome"/>
    <property type="evidence" value="ECO:0007669"/>
    <property type="project" value="InterPro"/>
</dbReference>
<dbReference type="InterPro" id="IPR035104">
    <property type="entry name" value="Ribosomal_protein_S1-like"/>
</dbReference>
<feature type="domain" description="S1 motif" evidence="7">
    <location>
        <begin position="451"/>
        <end position="520"/>
    </location>
</feature>
<feature type="domain" description="S1 motif" evidence="7">
    <location>
        <begin position="364"/>
        <end position="434"/>
    </location>
</feature>
<dbReference type="PANTHER" id="PTHR10724">
    <property type="entry name" value="30S RIBOSOMAL PROTEIN S1"/>
    <property type="match status" value="1"/>
</dbReference>
<feature type="domain" description="S1 motif" evidence="7">
    <location>
        <begin position="21"/>
        <end position="87"/>
    </location>
</feature>
<dbReference type="GO" id="GO:0022627">
    <property type="term" value="C:cytosolic small ribosomal subunit"/>
    <property type="evidence" value="ECO:0007669"/>
    <property type="project" value="TreeGrafter"/>
</dbReference>
<evidence type="ECO:0000313" key="8">
    <source>
        <dbReference type="EMBL" id="TDQ41905.1"/>
    </source>
</evidence>
<dbReference type="Gene3D" id="2.40.50.140">
    <property type="entry name" value="Nucleic acid-binding proteins"/>
    <property type="match status" value="6"/>
</dbReference>
<dbReference type="PIRSF" id="PIRSF002111">
    <property type="entry name" value="RpsA"/>
    <property type="match status" value="1"/>
</dbReference>
<name>A0A4R6UB13_9BURK</name>
<dbReference type="PRINTS" id="PR00681">
    <property type="entry name" value="RIBOSOMALS1"/>
</dbReference>
<protein>
    <recommendedName>
        <fullName evidence="6">30S ribosomal protein S1</fullName>
    </recommendedName>
</protein>
<dbReference type="AlphaFoldDB" id="A0A4R6UB13"/>
<evidence type="ECO:0000313" key="9">
    <source>
        <dbReference type="Proteomes" id="UP000295510"/>
    </source>
</evidence>
<dbReference type="FunFam" id="2.40.50.140:FF:000021">
    <property type="entry name" value="30S ribosomal protein S1"/>
    <property type="match status" value="1"/>
</dbReference>
<dbReference type="CDD" id="cd04465">
    <property type="entry name" value="S1_RPS1_repeat_ec2_hs2"/>
    <property type="match status" value="1"/>
</dbReference>
<evidence type="ECO:0000256" key="6">
    <source>
        <dbReference type="PIRNR" id="PIRNR002111"/>
    </source>
</evidence>
<dbReference type="PANTHER" id="PTHR10724:SF7">
    <property type="entry name" value="SMALL RIBOSOMAL SUBUNIT PROTEIN BS1C"/>
    <property type="match status" value="1"/>
</dbReference>
<dbReference type="SUPFAM" id="SSF50249">
    <property type="entry name" value="Nucleic acid-binding proteins"/>
    <property type="match status" value="6"/>
</dbReference>
<keyword evidence="2" id="KW-0677">Repeat</keyword>
<dbReference type="GO" id="GO:0003729">
    <property type="term" value="F:mRNA binding"/>
    <property type="evidence" value="ECO:0007669"/>
    <property type="project" value="TreeGrafter"/>
</dbReference>
<feature type="domain" description="S1 motif" evidence="7">
    <location>
        <begin position="277"/>
        <end position="347"/>
    </location>
</feature>
<feature type="domain" description="S1 motif" evidence="7">
    <location>
        <begin position="105"/>
        <end position="171"/>
    </location>
</feature>
<accession>A0A4R6UB13</accession>
<dbReference type="Proteomes" id="UP000295510">
    <property type="component" value="Unassembled WGS sequence"/>
</dbReference>
<dbReference type="SMART" id="SM00316">
    <property type="entry name" value="S1"/>
    <property type="match status" value="6"/>
</dbReference>
<dbReference type="CDD" id="cd05691">
    <property type="entry name" value="S1_RPS1_repeat_ec6"/>
    <property type="match status" value="1"/>
</dbReference>
<proteinExistence type="inferred from homology"/>
<comment type="caution">
    <text evidence="8">The sequence shown here is derived from an EMBL/GenBank/DDBJ whole genome shotgun (WGS) entry which is preliminary data.</text>
</comment>
<dbReference type="EMBL" id="SNYL01000010">
    <property type="protein sequence ID" value="TDQ41905.1"/>
    <property type="molecule type" value="Genomic_DNA"/>
</dbReference>
<dbReference type="CDD" id="cd05689">
    <property type="entry name" value="S1_RPS1_repeat_ec4"/>
    <property type="match status" value="1"/>
</dbReference>
<dbReference type="Pfam" id="PF00575">
    <property type="entry name" value="S1"/>
    <property type="match status" value="6"/>
</dbReference>
<dbReference type="NCBIfam" id="TIGR00717">
    <property type="entry name" value="rpsA"/>
    <property type="match status" value="1"/>
</dbReference>
<reference evidence="8 9" key="1">
    <citation type="submission" date="2019-03" db="EMBL/GenBank/DDBJ databases">
        <title>Genomic Encyclopedia of Type Strains, Phase IV (KMG-IV): sequencing the most valuable type-strain genomes for metagenomic binning, comparative biology and taxonomic classification.</title>
        <authorList>
            <person name="Goeker M."/>
        </authorList>
    </citation>
    <scope>NUCLEOTIDE SEQUENCE [LARGE SCALE GENOMIC DNA]</scope>
    <source>
        <strain evidence="8 9">DSM 19605</strain>
    </source>
</reference>
<comment type="function">
    <text evidence="6">Binds mRNA; thus facilitating recognition of the initiation point. It is needed to translate mRNA with a short Shine-Dalgarno (SD) purine-rich sequence.</text>
</comment>
<dbReference type="PROSITE" id="PS50126">
    <property type="entry name" value="S1"/>
    <property type="match status" value="6"/>
</dbReference>
<dbReference type="CDD" id="cd05688">
    <property type="entry name" value="S1_RPS1_repeat_ec3"/>
    <property type="match status" value="1"/>
</dbReference>
<dbReference type="NCBIfam" id="NF004954">
    <property type="entry name" value="PRK06299.1-4"/>
    <property type="match status" value="1"/>
</dbReference>
<dbReference type="InterPro" id="IPR000110">
    <property type="entry name" value="Ribosomal_bS1"/>
</dbReference>
<keyword evidence="9" id="KW-1185">Reference proteome</keyword>
<evidence type="ECO:0000256" key="5">
    <source>
        <dbReference type="ARBA" id="ARBA00023274"/>
    </source>
</evidence>
<evidence type="ECO:0000256" key="4">
    <source>
        <dbReference type="ARBA" id="ARBA00022980"/>
    </source>
</evidence>
<evidence type="ECO:0000256" key="3">
    <source>
        <dbReference type="ARBA" id="ARBA00022884"/>
    </source>
</evidence>
<keyword evidence="4 6" id="KW-0689">Ribosomal protein</keyword>
<dbReference type="NCBIfam" id="NF004952">
    <property type="entry name" value="PRK06299.1-2"/>
    <property type="match status" value="1"/>
</dbReference>
<evidence type="ECO:0000256" key="2">
    <source>
        <dbReference type="ARBA" id="ARBA00022737"/>
    </source>
</evidence>